<evidence type="ECO:0000313" key="4">
    <source>
        <dbReference type="Proteomes" id="UP000054321"/>
    </source>
</evidence>
<proteinExistence type="predicted"/>
<dbReference type="InterPro" id="IPR036047">
    <property type="entry name" value="F-box-like_dom_sf"/>
</dbReference>
<evidence type="ECO:0000256" key="1">
    <source>
        <dbReference type="SAM" id="MobiDB-lite"/>
    </source>
</evidence>
<reference evidence="3 4" key="1">
    <citation type="submission" date="2014-04" db="EMBL/GenBank/DDBJ databases">
        <authorList>
            <consortium name="DOE Joint Genome Institute"/>
            <person name="Kuo A."/>
            <person name="Martino E."/>
            <person name="Perotto S."/>
            <person name="Kohler A."/>
            <person name="Nagy L.G."/>
            <person name="Floudas D."/>
            <person name="Copeland A."/>
            <person name="Barry K.W."/>
            <person name="Cichocki N."/>
            <person name="Veneault-Fourrey C."/>
            <person name="LaButti K."/>
            <person name="Lindquist E.A."/>
            <person name="Lipzen A."/>
            <person name="Lundell T."/>
            <person name="Morin E."/>
            <person name="Murat C."/>
            <person name="Sun H."/>
            <person name="Tunlid A."/>
            <person name="Henrissat B."/>
            <person name="Grigoriev I.V."/>
            <person name="Hibbett D.S."/>
            <person name="Martin F."/>
            <person name="Nordberg H.P."/>
            <person name="Cantor M.N."/>
            <person name="Hua S.X."/>
        </authorList>
    </citation>
    <scope>NUCLEOTIDE SEQUENCE [LARGE SCALE GENOMIC DNA]</scope>
    <source>
        <strain evidence="3 4">Zn</strain>
    </source>
</reference>
<protein>
    <recommendedName>
        <fullName evidence="2">F-box domain-containing protein</fullName>
    </recommendedName>
</protein>
<feature type="compositionally biased region" description="Acidic residues" evidence="1">
    <location>
        <begin position="42"/>
        <end position="51"/>
    </location>
</feature>
<dbReference type="Pfam" id="PF12937">
    <property type="entry name" value="F-box-like"/>
    <property type="match status" value="1"/>
</dbReference>
<dbReference type="PROSITE" id="PS50181">
    <property type="entry name" value="FBOX"/>
    <property type="match status" value="1"/>
</dbReference>
<organism evidence="3 4">
    <name type="scientific">Oidiodendron maius (strain Zn)</name>
    <dbReference type="NCBI Taxonomy" id="913774"/>
    <lineage>
        <taxon>Eukaryota</taxon>
        <taxon>Fungi</taxon>
        <taxon>Dikarya</taxon>
        <taxon>Ascomycota</taxon>
        <taxon>Pezizomycotina</taxon>
        <taxon>Leotiomycetes</taxon>
        <taxon>Leotiomycetes incertae sedis</taxon>
        <taxon>Myxotrichaceae</taxon>
        <taxon>Oidiodendron</taxon>
    </lineage>
</organism>
<evidence type="ECO:0000259" key="2">
    <source>
        <dbReference type="PROSITE" id="PS50181"/>
    </source>
</evidence>
<dbReference type="EMBL" id="KN832874">
    <property type="protein sequence ID" value="KIN03069.1"/>
    <property type="molecule type" value="Genomic_DNA"/>
</dbReference>
<dbReference type="Gene3D" id="1.20.1280.50">
    <property type="match status" value="1"/>
</dbReference>
<reference evidence="4" key="2">
    <citation type="submission" date="2015-01" db="EMBL/GenBank/DDBJ databases">
        <title>Evolutionary Origins and Diversification of the Mycorrhizal Mutualists.</title>
        <authorList>
            <consortium name="DOE Joint Genome Institute"/>
            <consortium name="Mycorrhizal Genomics Consortium"/>
            <person name="Kohler A."/>
            <person name="Kuo A."/>
            <person name="Nagy L.G."/>
            <person name="Floudas D."/>
            <person name="Copeland A."/>
            <person name="Barry K.W."/>
            <person name="Cichocki N."/>
            <person name="Veneault-Fourrey C."/>
            <person name="LaButti K."/>
            <person name="Lindquist E.A."/>
            <person name="Lipzen A."/>
            <person name="Lundell T."/>
            <person name="Morin E."/>
            <person name="Murat C."/>
            <person name="Riley R."/>
            <person name="Ohm R."/>
            <person name="Sun H."/>
            <person name="Tunlid A."/>
            <person name="Henrissat B."/>
            <person name="Grigoriev I.V."/>
            <person name="Hibbett D.S."/>
            <person name="Martin F."/>
        </authorList>
    </citation>
    <scope>NUCLEOTIDE SEQUENCE [LARGE SCALE GENOMIC DNA]</scope>
    <source>
        <strain evidence="4">Zn</strain>
    </source>
</reference>
<dbReference type="Proteomes" id="UP000054321">
    <property type="component" value="Unassembled WGS sequence"/>
</dbReference>
<dbReference type="HOGENOM" id="CLU_006526_1_0_1"/>
<sequence length="540" mass="62860">MGYSEAKCRLCGISFNIGRIRKAGEPRSDGWQSTGDSNTKYDEDDEDDEDDLDYVYESAEEDDYEFESDVELLGPLSEGDADVETNNDEDEYWPDHIIGNPPWGQIQGPVPGHDPEELLPLDTYKGEEKERGLHSPRPEFMYEHIAGPNCQDYQGYNGNLISVEEMRGCNTLQCLMWKNDDWQAEPDDMEFELSSRCFLTGISDHMPSRDVGGLIVIPARHGEKCPWADDVTWHHTLDMEYGMPFHPTCFDVFMHLSKLHFGRVDINGLMQWYKLEGEYEEVHNFPRAEGVHESGEQWWAHSRGLEYFAANPLFIPHLLPILRSAIHMEPSFNQQIGAFSVLESTLTSPGLSTDLFNTLPQELILDILFYLPSRSIANLRLASRAFRQLPISVFRTLLMDEMPFLWEVYDSSPPFYWSTFTASTLQAEKAARERIDKEVSFYRSIIEEEMPELHEMWCQALHQLIDERPDPRVECYARALKEEICELPRENTNWYEVYVGITRNWANLKGLWNRRRIWKDVEEVCTRIKRYYEEGKIVDL</sequence>
<accession>A0A0C3CVN6</accession>
<gene>
    <name evidence="3" type="ORF">OIDMADRAFT_102868</name>
</gene>
<dbReference type="InterPro" id="IPR001810">
    <property type="entry name" value="F-box_dom"/>
</dbReference>
<dbReference type="InParanoid" id="A0A0C3CVN6"/>
<keyword evidence="4" id="KW-1185">Reference proteome</keyword>
<dbReference type="OrthoDB" id="6612291at2759"/>
<feature type="domain" description="F-box" evidence="2">
    <location>
        <begin position="353"/>
        <end position="397"/>
    </location>
</feature>
<feature type="region of interest" description="Disordered" evidence="1">
    <location>
        <begin position="22"/>
        <end position="51"/>
    </location>
</feature>
<dbReference type="STRING" id="913774.A0A0C3CVN6"/>
<name>A0A0C3CVN6_OIDMZ</name>
<dbReference type="SUPFAM" id="SSF81383">
    <property type="entry name" value="F-box domain"/>
    <property type="match status" value="1"/>
</dbReference>
<dbReference type="AlphaFoldDB" id="A0A0C3CVN6"/>
<evidence type="ECO:0000313" key="3">
    <source>
        <dbReference type="EMBL" id="KIN03069.1"/>
    </source>
</evidence>